<dbReference type="EMBL" id="JAUBYV010000002">
    <property type="protein sequence ID" value="KAK2628775.1"/>
    <property type="molecule type" value="Genomic_DNA"/>
</dbReference>
<name>A0AAD9T5P5_9HELO</name>
<dbReference type="Proteomes" id="UP001285354">
    <property type="component" value="Unassembled WGS sequence"/>
</dbReference>
<dbReference type="InterPro" id="IPR023165">
    <property type="entry name" value="rRNA_Ade_diMease-like_C"/>
</dbReference>
<protein>
    <submittedName>
        <fullName evidence="1">Uncharacterized protein</fullName>
    </submittedName>
</protein>
<accession>A0AAD9T5P5</accession>
<dbReference type="AlphaFoldDB" id="A0AAD9T5P5"/>
<evidence type="ECO:0000313" key="2">
    <source>
        <dbReference type="Proteomes" id="UP001285354"/>
    </source>
</evidence>
<evidence type="ECO:0000313" key="1">
    <source>
        <dbReference type="EMBL" id="KAK2628775.1"/>
    </source>
</evidence>
<reference evidence="1" key="1">
    <citation type="submission" date="2023-06" db="EMBL/GenBank/DDBJ databases">
        <title>Draft genome of Marssonina rosae.</title>
        <authorList>
            <person name="Cheng Q."/>
        </authorList>
    </citation>
    <scope>NUCLEOTIDE SEQUENCE</scope>
    <source>
        <strain evidence="1">R4</strain>
    </source>
</reference>
<keyword evidence="2" id="KW-1185">Reference proteome</keyword>
<dbReference type="InterPro" id="IPR029063">
    <property type="entry name" value="SAM-dependent_MTases_sf"/>
</dbReference>
<dbReference type="Gene3D" id="1.10.8.100">
    <property type="entry name" value="Ribosomal RNA adenine dimethylase-like, domain 2"/>
    <property type="match status" value="1"/>
</dbReference>
<comment type="caution">
    <text evidence="1">The sequence shown here is derived from an EMBL/GenBank/DDBJ whole genome shotgun (WGS) entry which is preliminary data.</text>
</comment>
<organism evidence="1 2">
    <name type="scientific">Diplocarpon rosae</name>
    <dbReference type="NCBI Taxonomy" id="946125"/>
    <lineage>
        <taxon>Eukaryota</taxon>
        <taxon>Fungi</taxon>
        <taxon>Dikarya</taxon>
        <taxon>Ascomycota</taxon>
        <taxon>Pezizomycotina</taxon>
        <taxon>Leotiomycetes</taxon>
        <taxon>Helotiales</taxon>
        <taxon>Drepanopezizaceae</taxon>
        <taxon>Diplocarpon</taxon>
    </lineage>
</organism>
<sequence length="494" mass="56824">MLNPRTHILLEPDTVYRPLLEPLVDTPGSTYKLIPKSGIVWAHLENVMSSGLLPFQVPLERSDPRLNQPNNTLLVLANIAYQPKKAYKGFASVAQMVMYQFVDTIRTHSLFQRFGLVRMLVWVNDDEKQYLGLGRSVAYRRKAAIEAGIVCEKFQEVASSCNNTSIWGRESLVEMESARRVAEKMERNGIKVPVGRESELTKRMARNETIDHSLLDRGYRHTDQYARRLEVLTRAFESGVMEKMDNGVLLYNHMQNMKHQKITGENVYRKMFEIAGQYEKILATQKKLLEAPDAKGAERQKNGLDRRVKAWERAFAALSSDSREDLKNNIENRIAMSSDPPLLLWDRREFEPLKLHPHEFWPQKEMCLIDIQPKAVWPVLRGNRENQDVLEYLLSSFFTISAQSVKHALMGLVPGAYEWLSEECKTLKDVRKGGNPDLDKLSVRVLTDEMLQDMVEAWTRWPWKPSRYEIMSRMGATSYDPDGDADEFLGCAGL</sequence>
<proteinExistence type="predicted"/>
<gene>
    <name evidence="1" type="ORF">QTJ16_001878</name>
</gene>
<dbReference type="Gene3D" id="3.40.50.150">
    <property type="entry name" value="Vaccinia Virus protein VP39"/>
    <property type="match status" value="1"/>
</dbReference>